<dbReference type="Pfam" id="PF01841">
    <property type="entry name" value="Transglut_core"/>
    <property type="match status" value="1"/>
</dbReference>
<keyword evidence="3" id="KW-1185">Reference proteome</keyword>
<reference evidence="2 3" key="1">
    <citation type="journal article" date="2007" name="Int. J. Syst. Evol. Microbiol.">
        <title>Marixanthomonas ophiurae gen. nov., sp. nov., a marine bacterium of the family Flavobacteriaceae isolated from a deep-sea brittle star.</title>
        <authorList>
            <person name="Romanenko L.A."/>
            <person name="Uchino M."/>
            <person name="Frolova G.M."/>
            <person name="Mikhailov V.V."/>
        </authorList>
    </citation>
    <scope>NUCLEOTIDE SEQUENCE [LARGE SCALE GENOMIC DNA]</scope>
    <source>
        <strain evidence="2 3">KMM 3046</strain>
    </source>
</reference>
<dbReference type="SUPFAM" id="SSF54001">
    <property type="entry name" value="Cysteine proteinases"/>
    <property type="match status" value="1"/>
</dbReference>
<sequence length="219" mass="25694">MLRQIIIALLISCFSVGNSYSQIGDVINTRTAYKRTAPVPKATHIDTKNLAKQITKNSRTDFEKAQAIFLWIASTIEYDNELRTDATLQKSIYTSEKNVLKNVLERRKALCGGYAFLYKEVCRQVGIESQVIHGYSKKYYRVSRRKQVDHTWNAVKINGKWRLLDLTLARSQRKNNIPNMYWFDTNPDFFIKTHYPEEIQWTLIHNPISKRKFEELPSR</sequence>
<evidence type="ECO:0000259" key="1">
    <source>
        <dbReference type="SMART" id="SM00460"/>
    </source>
</evidence>
<dbReference type="InterPro" id="IPR002931">
    <property type="entry name" value="Transglutaminase-like"/>
</dbReference>
<dbReference type="InterPro" id="IPR038765">
    <property type="entry name" value="Papain-like_cys_pep_sf"/>
</dbReference>
<dbReference type="OrthoDB" id="9788327at2"/>
<evidence type="ECO:0000313" key="2">
    <source>
        <dbReference type="EMBL" id="RFN58896.1"/>
    </source>
</evidence>
<dbReference type="Gene3D" id="3.10.620.30">
    <property type="match status" value="1"/>
</dbReference>
<dbReference type="GO" id="GO:0005737">
    <property type="term" value="C:cytoplasm"/>
    <property type="evidence" value="ECO:0007669"/>
    <property type="project" value="TreeGrafter"/>
</dbReference>
<name>A0A3E1Q9U0_9FLAO</name>
<dbReference type="RefSeq" id="WP_117157920.1">
    <property type="nucleotide sequence ID" value="NZ_QVID01000001.1"/>
</dbReference>
<protein>
    <recommendedName>
        <fullName evidence="1">Transglutaminase-like domain-containing protein</fullName>
    </recommendedName>
</protein>
<dbReference type="PANTHER" id="PTHR46333">
    <property type="entry name" value="CYTOKINESIS PROTEIN 3"/>
    <property type="match status" value="1"/>
</dbReference>
<organism evidence="2 3">
    <name type="scientific">Marixanthomonas ophiurae</name>
    <dbReference type="NCBI Taxonomy" id="387659"/>
    <lineage>
        <taxon>Bacteria</taxon>
        <taxon>Pseudomonadati</taxon>
        <taxon>Bacteroidota</taxon>
        <taxon>Flavobacteriia</taxon>
        <taxon>Flavobacteriales</taxon>
        <taxon>Flavobacteriaceae</taxon>
        <taxon>Marixanthomonas</taxon>
    </lineage>
</organism>
<dbReference type="AlphaFoldDB" id="A0A3E1Q9U0"/>
<comment type="caution">
    <text evidence="2">The sequence shown here is derived from an EMBL/GenBank/DDBJ whole genome shotgun (WGS) entry which is preliminary data.</text>
</comment>
<dbReference type="EMBL" id="QVID01000001">
    <property type="protein sequence ID" value="RFN58896.1"/>
    <property type="molecule type" value="Genomic_DNA"/>
</dbReference>
<dbReference type="PANTHER" id="PTHR46333:SF2">
    <property type="entry name" value="CYTOKINESIS PROTEIN 3"/>
    <property type="match status" value="1"/>
</dbReference>
<evidence type="ECO:0000313" key="3">
    <source>
        <dbReference type="Proteomes" id="UP000261082"/>
    </source>
</evidence>
<proteinExistence type="predicted"/>
<dbReference type="SMART" id="SM00460">
    <property type="entry name" value="TGc"/>
    <property type="match status" value="1"/>
</dbReference>
<feature type="domain" description="Transglutaminase-like" evidence="1">
    <location>
        <begin position="103"/>
        <end position="168"/>
    </location>
</feature>
<accession>A0A3E1Q9U0</accession>
<gene>
    <name evidence="2" type="ORF">DZ858_02100</name>
</gene>
<dbReference type="InterPro" id="IPR052557">
    <property type="entry name" value="CAP/Cytokinesis_protein"/>
</dbReference>
<dbReference type="Proteomes" id="UP000261082">
    <property type="component" value="Unassembled WGS sequence"/>
</dbReference>